<dbReference type="KEGG" id="fus:HMPREF0409_02172"/>
<gene>
    <name evidence="1" type="ORF">HMPREF0409_02172</name>
</gene>
<evidence type="ECO:0000313" key="2">
    <source>
        <dbReference type="Proteomes" id="UP000014361"/>
    </source>
</evidence>
<name>R9RB81_9FUSO</name>
<dbReference type="EMBL" id="CP003723">
    <property type="protein sequence ID" value="AGM23087.1"/>
    <property type="molecule type" value="Genomic_DNA"/>
</dbReference>
<dbReference type="AlphaFoldDB" id="R9RB81"/>
<proteinExistence type="predicted"/>
<protein>
    <submittedName>
        <fullName evidence="1">Uncharacterized protein</fullName>
    </submittedName>
</protein>
<dbReference type="PATRIC" id="fig|469607.3.peg.632"/>
<accession>R9RB81</accession>
<reference evidence="1 2" key="1">
    <citation type="submission" date="2012-07" db="EMBL/GenBank/DDBJ databases">
        <title>The Genome Sequence of Fusobacterium sp. 4_8.</title>
        <authorList>
            <consortium name="The Broad Institute Genome Sequencing Platform"/>
            <person name="Earl A."/>
            <person name="Ward D."/>
            <person name="Feldgarden M."/>
            <person name="Gevers D."/>
            <person name="Sibley C.D."/>
            <person name="White A.P."/>
            <person name="Crowley S."/>
            <person name="Surette M."/>
            <person name="Strauss J.C."/>
            <person name="Ambrose C.E."/>
            <person name="Allen-Vercoe E."/>
            <person name="Walker B."/>
            <person name="Young S.K."/>
            <person name="Zeng Q."/>
            <person name="Gargeya S."/>
            <person name="Fitzgerald M."/>
            <person name="Haas B."/>
            <person name="Abouelleil A."/>
            <person name="Alvarado L."/>
            <person name="Arachchi H.M."/>
            <person name="Berlin A.M."/>
            <person name="Chapman S.B."/>
            <person name="Goldberg J."/>
            <person name="Griggs A."/>
            <person name="Gujja S."/>
            <person name="Hansen M."/>
            <person name="Howarth C."/>
            <person name="Imamovic A."/>
            <person name="Larimer J."/>
            <person name="McCowen C."/>
            <person name="Montmayeur A."/>
            <person name="Murphy C."/>
            <person name="Neiman D."/>
            <person name="Pearson M."/>
            <person name="Priest M."/>
            <person name="Roberts A."/>
            <person name="Saif S."/>
            <person name="Shea T."/>
            <person name="Sisk P."/>
            <person name="Sykes S."/>
            <person name="Wortman J."/>
            <person name="Nusbaum C."/>
            <person name="Birren B."/>
        </authorList>
    </citation>
    <scope>NUCLEOTIDE SEQUENCE [LARGE SCALE GENOMIC DNA]</scope>
    <source>
        <strain evidence="1 2">4_8</strain>
    </source>
</reference>
<dbReference type="Proteomes" id="UP000014361">
    <property type="component" value="Chromosome"/>
</dbReference>
<sequence>MEREKFLRGMLDHCYKNKETYKTMIAKIEKELKIYGECRKEGCRD</sequence>
<organism evidence="1 2">
    <name type="scientific">Fusobacterium animalis 4_8</name>
    <dbReference type="NCBI Taxonomy" id="469607"/>
    <lineage>
        <taxon>Bacteria</taxon>
        <taxon>Fusobacteriati</taxon>
        <taxon>Fusobacteriota</taxon>
        <taxon>Fusobacteriia</taxon>
        <taxon>Fusobacteriales</taxon>
        <taxon>Fusobacteriaceae</taxon>
        <taxon>Fusobacterium</taxon>
    </lineage>
</organism>
<dbReference type="RefSeq" id="WP_016339660.1">
    <property type="nucleotide sequence ID" value="NC_021281.1"/>
</dbReference>
<evidence type="ECO:0000313" key="1">
    <source>
        <dbReference type="EMBL" id="AGM23087.1"/>
    </source>
</evidence>
<dbReference type="HOGENOM" id="CLU_3200197_0_0_0"/>